<organism evidence="1 2">
    <name type="scientific">Reticulomyxa filosa</name>
    <dbReference type="NCBI Taxonomy" id="46433"/>
    <lineage>
        <taxon>Eukaryota</taxon>
        <taxon>Sar</taxon>
        <taxon>Rhizaria</taxon>
        <taxon>Retaria</taxon>
        <taxon>Foraminifera</taxon>
        <taxon>Monothalamids</taxon>
        <taxon>Reticulomyxidae</taxon>
        <taxon>Reticulomyxa</taxon>
    </lineage>
</organism>
<evidence type="ECO:0000313" key="2">
    <source>
        <dbReference type="Proteomes" id="UP000023152"/>
    </source>
</evidence>
<keyword evidence="2" id="KW-1185">Reference proteome</keyword>
<protein>
    <submittedName>
        <fullName evidence="1">Uncharacterized protein</fullName>
    </submittedName>
</protein>
<dbReference type="Proteomes" id="UP000023152">
    <property type="component" value="Unassembled WGS sequence"/>
</dbReference>
<evidence type="ECO:0000313" key="1">
    <source>
        <dbReference type="EMBL" id="ETO34602.1"/>
    </source>
</evidence>
<reference evidence="1 2" key="1">
    <citation type="journal article" date="2013" name="Curr. Biol.">
        <title>The Genome of the Foraminiferan Reticulomyxa filosa.</title>
        <authorList>
            <person name="Glockner G."/>
            <person name="Hulsmann N."/>
            <person name="Schleicher M."/>
            <person name="Noegel A.A."/>
            <person name="Eichinger L."/>
            <person name="Gallinger C."/>
            <person name="Pawlowski J."/>
            <person name="Sierra R."/>
            <person name="Euteneuer U."/>
            <person name="Pillet L."/>
            <person name="Moustafa A."/>
            <person name="Platzer M."/>
            <person name="Groth M."/>
            <person name="Szafranski K."/>
            <person name="Schliwa M."/>
        </authorList>
    </citation>
    <scope>NUCLEOTIDE SEQUENCE [LARGE SCALE GENOMIC DNA]</scope>
</reference>
<dbReference type="EMBL" id="ASPP01002433">
    <property type="protein sequence ID" value="ETO34602.1"/>
    <property type="molecule type" value="Genomic_DNA"/>
</dbReference>
<proteinExistence type="predicted"/>
<accession>X6PAC7</accession>
<gene>
    <name evidence="1" type="ORF">RFI_02488</name>
</gene>
<sequence>MKDKIFVIDKKLTIFYVIAFVNARNNKNSNANLLSGNKYIVCSWSCCKSLILDIETFVHKLDSLISLNKVQTGDNDKVNFSARSIQICSSTASVEMRSGLNCNKGHKNLFQLSVRTTFVISQPTSVRHSRQKKLRQLLNAQRMKKYGQKYEIEREIAQIFSFDNPTAISFRQLLITQVSNWTKKRMSRVVLEISGKICDQEKEIIFFCWGGGGQQQKTKERAIAT</sequence>
<dbReference type="AlphaFoldDB" id="X6PAC7"/>
<name>X6PAC7_RETFI</name>
<comment type="caution">
    <text evidence="1">The sequence shown here is derived from an EMBL/GenBank/DDBJ whole genome shotgun (WGS) entry which is preliminary data.</text>
</comment>